<comment type="caution">
    <text evidence="5">The sequence shown here is derived from an EMBL/GenBank/DDBJ whole genome shotgun (WGS) entry which is preliminary data.</text>
</comment>
<name>A0A1A7PXQ6_9PAST</name>
<evidence type="ECO:0000313" key="6">
    <source>
        <dbReference type="Proteomes" id="UP000092626"/>
    </source>
</evidence>
<gene>
    <name evidence="5" type="ORF">QV06_00600</name>
</gene>
<organism evidence="5 6">
    <name type="scientific">Gallibacterium genomosp. 3</name>
    <dbReference type="NCBI Taxonomy" id="505345"/>
    <lineage>
        <taxon>Bacteria</taxon>
        <taxon>Pseudomonadati</taxon>
        <taxon>Pseudomonadota</taxon>
        <taxon>Gammaproteobacteria</taxon>
        <taxon>Pasteurellales</taxon>
        <taxon>Pasteurellaceae</taxon>
        <taxon>Gallibacterium</taxon>
    </lineage>
</organism>
<dbReference type="InterPro" id="IPR054564">
    <property type="entry name" value="Gp18_domIII_N"/>
</dbReference>
<feature type="domain" description="Tail sheath protein Gp18-like" evidence="4">
    <location>
        <begin position="27"/>
        <end position="87"/>
    </location>
</feature>
<dbReference type="Pfam" id="PF17482">
    <property type="entry name" value="Phage_sheath_1C"/>
    <property type="match status" value="1"/>
</dbReference>
<evidence type="ECO:0000259" key="2">
    <source>
        <dbReference type="Pfam" id="PF04984"/>
    </source>
</evidence>
<feature type="domain" description="Tail sheath protein C-terminal" evidence="3">
    <location>
        <begin position="285"/>
        <end position="386"/>
    </location>
</feature>
<dbReference type="InterPro" id="IPR035089">
    <property type="entry name" value="Phage_sheath_subtilisin"/>
</dbReference>
<dbReference type="RefSeq" id="WP_065236481.1">
    <property type="nucleotide sequence ID" value="NZ_JTJR01000002.1"/>
</dbReference>
<dbReference type="PATRIC" id="fig|505345.6.peg.121"/>
<dbReference type="Proteomes" id="UP000092626">
    <property type="component" value="Unassembled WGS sequence"/>
</dbReference>
<dbReference type="InterPro" id="IPR020287">
    <property type="entry name" value="Tail_sheath_C"/>
</dbReference>
<feature type="domain" description="Tail sheath protein subtilisin-like" evidence="2">
    <location>
        <begin position="117"/>
        <end position="283"/>
    </location>
</feature>
<evidence type="ECO:0000259" key="4">
    <source>
        <dbReference type="Pfam" id="PF22671"/>
    </source>
</evidence>
<accession>A0A1A7PXQ6</accession>
<reference evidence="5 6" key="1">
    <citation type="submission" date="2014-11" db="EMBL/GenBank/DDBJ databases">
        <title>Pan-genome of Gallibacterium spp.</title>
        <authorList>
            <person name="Kudirkiene E."/>
            <person name="Bojesen A.M."/>
        </authorList>
    </citation>
    <scope>NUCLEOTIDE SEQUENCE [LARGE SCALE GENOMIC DNA]</scope>
    <source>
        <strain evidence="5 6">59/S3/89</strain>
    </source>
</reference>
<protein>
    <submittedName>
        <fullName evidence="5">Tail sheath protein</fullName>
    </submittedName>
</protein>
<dbReference type="PANTHER" id="PTHR35861:SF1">
    <property type="entry name" value="PHAGE TAIL SHEATH PROTEIN"/>
    <property type="match status" value="1"/>
</dbReference>
<dbReference type="Pfam" id="PF22671">
    <property type="entry name" value="Gp18_domIII_N"/>
    <property type="match status" value="1"/>
</dbReference>
<dbReference type="STRING" id="505345.QV06_00600"/>
<comment type="similarity">
    <text evidence="1">Belongs to the myoviridae tail sheath protein family.</text>
</comment>
<dbReference type="AlphaFoldDB" id="A0A1A7PXQ6"/>
<dbReference type="Pfam" id="PF04984">
    <property type="entry name" value="Phage_sheath_1"/>
    <property type="match status" value="1"/>
</dbReference>
<dbReference type="PANTHER" id="PTHR35861">
    <property type="match status" value="1"/>
</dbReference>
<sequence length="399" mass="44400">MTEEYLHGVRVNEITEGIRSIQMVSTAIIGLVATASDADEDTFPLNKAVLLTNPQAYIAKAGTKGTLARSLDGIADIVNCKVIVVRVPESTHDESTEAEEYKSEMNANIIGTTDATGNYTGMKALLTASVKYGIKPRILCVPKHDTKEVAVELAALAAKMNAFAYLSCYGCNTKEEVITYRKNFAQREVMLIFGDFISFNPITLKNEVDYAVVRAAAVRAYLDKEQGWHTSISNKAINGVSGVTKEIYFDINDSSTDVNFLNEKGITCCINYNGFRFWGLRTCSDEPKFKFEVYTRTAQVLKDTIAQSFDWAMDKDMSVTLVKDIIEGINAKWRDLTNKGMLMGGQAWITADLNSKENLADGKLIIDYDYTPVPPLEQLQFNQRFTDSYLVDFVSRVNS</sequence>
<proteinExistence type="inferred from homology"/>
<evidence type="ECO:0000313" key="5">
    <source>
        <dbReference type="EMBL" id="OBX05935.1"/>
    </source>
</evidence>
<dbReference type="InterPro" id="IPR052042">
    <property type="entry name" value="Tail_sheath_structural"/>
</dbReference>
<dbReference type="EMBL" id="JTJR01000002">
    <property type="protein sequence ID" value="OBX05935.1"/>
    <property type="molecule type" value="Genomic_DNA"/>
</dbReference>
<evidence type="ECO:0000256" key="1">
    <source>
        <dbReference type="ARBA" id="ARBA00008005"/>
    </source>
</evidence>
<evidence type="ECO:0000259" key="3">
    <source>
        <dbReference type="Pfam" id="PF17482"/>
    </source>
</evidence>